<gene>
    <name evidence="7" type="ORF">GN277_06600</name>
</gene>
<dbReference type="Pfam" id="PF13476">
    <property type="entry name" value="AAA_23"/>
    <property type="match status" value="1"/>
</dbReference>
<dbReference type="GO" id="GO:0006302">
    <property type="term" value="P:double-strand break repair"/>
    <property type="evidence" value="ECO:0007669"/>
    <property type="project" value="InterPro"/>
</dbReference>
<comment type="caution">
    <text evidence="7">The sequence shown here is derived from an EMBL/GenBank/DDBJ whole genome shotgun (WGS) entry which is preliminary data.</text>
</comment>
<accession>A0A7X3MEP1</accession>
<evidence type="ECO:0000256" key="3">
    <source>
        <dbReference type="ARBA" id="ARBA00013368"/>
    </source>
</evidence>
<evidence type="ECO:0000256" key="4">
    <source>
        <dbReference type="SAM" id="Coils"/>
    </source>
</evidence>
<feature type="coiled-coil region" evidence="4">
    <location>
        <begin position="194"/>
        <end position="221"/>
    </location>
</feature>
<dbReference type="AlphaFoldDB" id="A0A7X3MEP1"/>
<evidence type="ECO:0000259" key="6">
    <source>
        <dbReference type="Pfam" id="PF13476"/>
    </source>
</evidence>
<proteinExistence type="inferred from homology"/>
<dbReference type="RefSeq" id="WP_159750372.1">
    <property type="nucleotide sequence ID" value="NZ_WUQX01000001.1"/>
</dbReference>
<feature type="domain" description="Rad50/SbcC-type AAA" evidence="6">
    <location>
        <begin position="5"/>
        <end position="283"/>
    </location>
</feature>
<feature type="coiled-coil region" evidence="4">
    <location>
        <begin position="419"/>
        <end position="446"/>
    </location>
</feature>
<dbReference type="PANTHER" id="PTHR32114:SF2">
    <property type="entry name" value="ABC TRANSPORTER ABCH.3"/>
    <property type="match status" value="1"/>
</dbReference>
<keyword evidence="8" id="KW-1185">Reference proteome</keyword>
<dbReference type="GO" id="GO:0016887">
    <property type="term" value="F:ATP hydrolysis activity"/>
    <property type="evidence" value="ECO:0007669"/>
    <property type="project" value="InterPro"/>
</dbReference>
<evidence type="ECO:0000256" key="5">
    <source>
        <dbReference type="SAM" id="MobiDB-lite"/>
    </source>
</evidence>
<evidence type="ECO:0000313" key="7">
    <source>
        <dbReference type="EMBL" id="MXP75059.1"/>
    </source>
</evidence>
<feature type="coiled-coil region" evidence="4">
    <location>
        <begin position="620"/>
        <end position="760"/>
    </location>
</feature>
<evidence type="ECO:0000256" key="2">
    <source>
        <dbReference type="ARBA" id="ARBA00011322"/>
    </source>
</evidence>
<feature type="coiled-coil region" evidence="4">
    <location>
        <begin position="807"/>
        <end position="849"/>
    </location>
</feature>
<dbReference type="Gene3D" id="3.40.50.300">
    <property type="entry name" value="P-loop containing nucleotide triphosphate hydrolases"/>
    <property type="match status" value="2"/>
</dbReference>
<dbReference type="PANTHER" id="PTHR32114">
    <property type="entry name" value="ABC TRANSPORTER ABCH.3"/>
    <property type="match status" value="1"/>
</dbReference>
<sequence>MKPVRLIMSAFGSYGEKTEIDFQGVSHGLFLITGDTGAGKTTVFDAITYALYDKTSGKARDGNMMRSQYASEDADTYVELTFSYREEIYTVRRNPEYLRLGKRRYADGSPRYVKEAAKVELILPDGSVYRGKKRETDQKLVEIMGMDAEQFTQIAMIAQGDFLRLLHAESKERRKIFSKIFKTKLYNRVQEELKRRAGELYTQLESNLRSARQEMERVEFAGNLAFLDEGAFVERWRELINYDMIPYEEGLEALKELIKAGVSLEKEKKKQAEALQKKLEELNGRKKEGETLNRLFDAFDKICRDAEEIAGKEQECKEWEAKLKTGQRAEKVKAYETKLAESREAAKKLKKNIDELERGWEALQACAKEAKEEKVRLKEELLWQEKTSNAELLRLEEVLPQYGQLLKLRQTFVLEDDRLQKKHGEQERQKESLDDLKKNIERTRGLQEKYAQSPGKMDGLLLREAQQTERSRDLQQLESQWSQLVEEEKEGQTRRRQAEKAQQSYLAVLQDYEERYQAFLAEQAGILAGQLEPGRPCPVCGSWEHPNIRKLTEGAPTQAEVEKAKKERDLAEEKREQSVARLHEQAARCEAARGAFAREYERVMGEKEQASFKDGDGMLRASIQEALAENERAAEKTRAELKQVKRETESYRQAAEAEKGLKEKLEGLKKSYEQAKSEYEKLLMEGKRLETEIRMKEESLPFPSELQAKERIDELKNILETARASYDQAEKKERESVEELKKLEGQRTSCRETLWQQEEEVKSCQVNYESSLNEQGFGDEKAYLEGKLSPEYMEELEGRIKEFHTLVNETAGRKKSLNEQLEGKERAKLSQLEGEIEVAEKAQKKTQEEYIRLYTGNQKNREVQNRLMAYLKKDGEFKRQYEMIGNLSKTANGTLSGAVKLDFETYVQRQYFKQIIHAANRRLIRMTSGEFILQCRELKALASQGQAGLNLDIYHMASDSVRDVKTLSGGESFMASLSMALGLSDIVQNAAGAIRLDTMFVDEGFGSLDDSARGQAIRILTELADEKMLVGIISHVNELKEQIECKLLVSKSEKGSKAKWA</sequence>
<evidence type="ECO:0000313" key="8">
    <source>
        <dbReference type="Proteomes" id="UP000460412"/>
    </source>
</evidence>
<organism evidence="7 8">
    <name type="scientific">Sporofaciens musculi</name>
    <dbReference type="NCBI Taxonomy" id="2681861"/>
    <lineage>
        <taxon>Bacteria</taxon>
        <taxon>Bacillati</taxon>
        <taxon>Bacillota</taxon>
        <taxon>Clostridia</taxon>
        <taxon>Lachnospirales</taxon>
        <taxon>Lachnospiraceae</taxon>
        <taxon>Sporofaciens</taxon>
    </lineage>
</organism>
<comment type="similarity">
    <text evidence="1">Belongs to the SMC family. SbcC subfamily.</text>
</comment>
<dbReference type="Proteomes" id="UP000460412">
    <property type="component" value="Unassembled WGS sequence"/>
</dbReference>
<reference evidence="7 8" key="1">
    <citation type="submission" date="2019-12" db="EMBL/GenBank/DDBJ databases">
        <title>Sporaefaciens musculi gen. nov., sp. nov., a novel bacterium isolated from the caecum of an obese mouse.</title>
        <authorList>
            <person name="Rasmussen T.S."/>
            <person name="Streidl T."/>
            <person name="Hitch T.C.A."/>
            <person name="Wortmann E."/>
            <person name="Deptula P."/>
            <person name="Hansen M."/>
            <person name="Nielsen D.S."/>
            <person name="Clavel T."/>
            <person name="Vogensen F.K."/>
        </authorList>
    </citation>
    <scope>NUCLEOTIDE SEQUENCE [LARGE SCALE GENOMIC DNA]</scope>
    <source>
        <strain evidence="7 8">WCA-9-b2</strain>
    </source>
</reference>
<feature type="compositionally biased region" description="Basic and acidic residues" evidence="5">
    <location>
        <begin position="560"/>
        <end position="576"/>
    </location>
</feature>
<name>A0A7X3MEP1_9FIRM</name>
<dbReference type="InterPro" id="IPR027417">
    <property type="entry name" value="P-loop_NTPase"/>
</dbReference>
<dbReference type="Pfam" id="PF13558">
    <property type="entry name" value="SbcC_Walker_B"/>
    <property type="match status" value="1"/>
</dbReference>
<dbReference type="EMBL" id="WUQX01000001">
    <property type="protein sequence ID" value="MXP75059.1"/>
    <property type="molecule type" value="Genomic_DNA"/>
</dbReference>
<keyword evidence="4" id="KW-0175">Coiled coil</keyword>
<comment type="subunit">
    <text evidence="2">Heterodimer of SbcC and SbcD.</text>
</comment>
<dbReference type="InterPro" id="IPR038729">
    <property type="entry name" value="Rad50/SbcC_AAA"/>
</dbReference>
<protein>
    <recommendedName>
        <fullName evidence="3">Nuclease SbcCD subunit C</fullName>
    </recommendedName>
</protein>
<evidence type="ECO:0000256" key="1">
    <source>
        <dbReference type="ARBA" id="ARBA00006930"/>
    </source>
</evidence>
<dbReference type="InterPro" id="IPR025662">
    <property type="entry name" value="Sigma_54_int_dom_ATP-bd_1"/>
</dbReference>
<dbReference type="PROSITE" id="PS00675">
    <property type="entry name" value="SIGMA54_INTERACT_1"/>
    <property type="match status" value="1"/>
</dbReference>
<dbReference type="SUPFAM" id="SSF52540">
    <property type="entry name" value="P-loop containing nucleoside triphosphate hydrolases"/>
    <property type="match status" value="1"/>
</dbReference>
<feature type="region of interest" description="Disordered" evidence="5">
    <location>
        <begin position="556"/>
        <end position="576"/>
    </location>
</feature>
<feature type="coiled-coil region" evidence="4">
    <location>
        <begin position="262"/>
        <end position="387"/>
    </location>
</feature>